<dbReference type="GO" id="GO:0005886">
    <property type="term" value="C:plasma membrane"/>
    <property type="evidence" value="ECO:0007669"/>
    <property type="project" value="TreeGrafter"/>
</dbReference>
<dbReference type="InterPro" id="IPR003594">
    <property type="entry name" value="HATPase_dom"/>
</dbReference>
<evidence type="ECO:0000256" key="1">
    <source>
        <dbReference type="ARBA" id="ARBA00000085"/>
    </source>
</evidence>
<accession>A0A426V8A6</accession>
<keyword evidence="7" id="KW-1133">Transmembrane helix</keyword>
<feature type="transmembrane region" description="Helical" evidence="7">
    <location>
        <begin position="141"/>
        <end position="158"/>
    </location>
</feature>
<dbReference type="GO" id="GO:0009927">
    <property type="term" value="F:histidine phosphotransfer kinase activity"/>
    <property type="evidence" value="ECO:0007669"/>
    <property type="project" value="TreeGrafter"/>
</dbReference>
<keyword evidence="7" id="KW-0472">Membrane</keyword>
<dbReference type="InterPro" id="IPR003661">
    <property type="entry name" value="HisK_dim/P_dom"/>
</dbReference>
<keyword evidence="7" id="KW-0812">Transmembrane</keyword>
<dbReference type="InterPro" id="IPR036890">
    <property type="entry name" value="HATPase_C_sf"/>
</dbReference>
<dbReference type="InterPro" id="IPR001789">
    <property type="entry name" value="Sig_transdc_resp-reg_receiver"/>
</dbReference>
<evidence type="ECO:0000256" key="2">
    <source>
        <dbReference type="ARBA" id="ARBA00012438"/>
    </source>
</evidence>
<evidence type="ECO:0000256" key="3">
    <source>
        <dbReference type="ARBA" id="ARBA00022553"/>
    </source>
</evidence>
<dbReference type="PANTHER" id="PTHR43047">
    <property type="entry name" value="TWO-COMPONENT HISTIDINE PROTEIN KINASE"/>
    <property type="match status" value="1"/>
</dbReference>
<keyword evidence="3 6" id="KW-0597">Phosphoprotein</keyword>
<evidence type="ECO:0000313" key="10">
    <source>
        <dbReference type="EMBL" id="RRS02958.1"/>
    </source>
</evidence>
<feature type="domain" description="Histidine kinase" evidence="8">
    <location>
        <begin position="234"/>
        <end position="449"/>
    </location>
</feature>
<dbReference type="InterPro" id="IPR036097">
    <property type="entry name" value="HisK_dim/P_sf"/>
</dbReference>
<feature type="transmembrane region" description="Helical" evidence="7">
    <location>
        <begin position="117"/>
        <end position="134"/>
    </location>
</feature>
<dbReference type="OrthoDB" id="6114847at2"/>
<dbReference type="Pfam" id="PF00072">
    <property type="entry name" value="Response_reg"/>
    <property type="match status" value="1"/>
</dbReference>
<evidence type="ECO:0000256" key="7">
    <source>
        <dbReference type="SAM" id="Phobius"/>
    </source>
</evidence>
<evidence type="ECO:0000259" key="8">
    <source>
        <dbReference type="PROSITE" id="PS50109"/>
    </source>
</evidence>
<evidence type="ECO:0000259" key="9">
    <source>
        <dbReference type="PROSITE" id="PS50110"/>
    </source>
</evidence>
<dbReference type="Gene3D" id="3.40.50.2300">
    <property type="match status" value="1"/>
</dbReference>
<protein>
    <recommendedName>
        <fullName evidence="2">histidine kinase</fullName>
        <ecNumber evidence="2">2.7.13.3</ecNumber>
    </recommendedName>
</protein>
<proteinExistence type="predicted"/>
<dbReference type="EC" id="2.7.13.3" evidence="2"/>
<evidence type="ECO:0000256" key="6">
    <source>
        <dbReference type="PROSITE-ProRule" id="PRU00169"/>
    </source>
</evidence>
<organism evidence="10 11">
    <name type="scientific">Aquabacterium soli</name>
    <dbReference type="NCBI Taxonomy" id="2493092"/>
    <lineage>
        <taxon>Bacteria</taxon>
        <taxon>Pseudomonadati</taxon>
        <taxon>Pseudomonadota</taxon>
        <taxon>Betaproteobacteria</taxon>
        <taxon>Burkholderiales</taxon>
        <taxon>Aquabacterium</taxon>
    </lineage>
</organism>
<feature type="modified residue" description="4-aspartylphosphate" evidence="6">
    <location>
        <position position="519"/>
    </location>
</feature>
<dbReference type="InterPro" id="IPR011006">
    <property type="entry name" value="CheY-like_superfamily"/>
</dbReference>
<keyword evidence="5 10" id="KW-0418">Kinase</keyword>
<dbReference type="AlphaFoldDB" id="A0A426V8A6"/>
<dbReference type="PROSITE" id="PS50110">
    <property type="entry name" value="RESPONSE_REGULATORY"/>
    <property type="match status" value="1"/>
</dbReference>
<dbReference type="PRINTS" id="PR00344">
    <property type="entry name" value="BCTRLSENSOR"/>
</dbReference>
<dbReference type="SUPFAM" id="SSF47384">
    <property type="entry name" value="Homodimeric domain of signal transducing histidine kinase"/>
    <property type="match status" value="1"/>
</dbReference>
<dbReference type="InterPro" id="IPR005467">
    <property type="entry name" value="His_kinase_dom"/>
</dbReference>
<dbReference type="CDD" id="cd00082">
    <property type="entry name" value="HisKA"/>
    <property type="match status" value="1"/>
</dbReference>
<dbReference type="EMBL" id="RSED01000016">
    <property type="protein sequence ID" value="RRS02958.1"/>
    <property type="molecule type" value="Genomic_DNA"/>
</dbReference>
<comment type="catalytic activity">
    <reaction evidence="1">
        <text>ATP + protein L-histidine = ADP + protein N-phospho-L-histidine.</text>
        <dbReference type="EC" id="2.7.13.3"/>
    </reaction>
</comment>
<name>A0A426V8A6_9BURK</name>
<gene>
    <name evidence="10" type="ORF">EIP75_17590</name>
</gene>
<dbReference type="InterPro" id="IPR004358">
    <property type="entry name" value="Sig_transdc_His_kin-like_C"/>
</dbReference>
<dbReference type="Gene3D" id="1.10.287.130">
    <property type="match status" value="1"/>
</dbReference>
<feature type="transmembrane region" description="Helical" evidence="7">
    <location>
        <begin position="55"/>
        <end position="72"/>
    </location>
</feature>
<dbReference type="SUPFAM" id="SSF52172">
    <property type="entry name" value="CheY-like"/>
    <property type="match status" value="1"/>
</dbReference>
<evidence type="ECO:0000256" key="5">
    <source>
        <dbReference type="ARBA" id="ARBA00022777"/>
    </source>
</evidence>
<dbReference type="PROSITE" id="PS50109">
    <property type="entry name" value="HIS_KIN"/>
    <property type="match status" value="1"/>
</dbReference>
<dbReference type="SMART" id="SM00387">
    <property type="entry name" value="HATPase_c"/>
    <property type="match status" value="1"/>
</dbReference>
<dbReference type="SMART" id="SM00388">
    <property type="entry name" value="HisKA"/>
    <property type="match status" value="1"/>
</dbReference>
<sequence length="593" mass="63289">MVAPGHQPLLTPPRPAEHEVLGLVARHVSRIPFPVFLAALLIAVMASRTHATAPVAAWLALTTLVLVLRWVLLRRPPAPTESARPAMRRAVVLSGLNGVAHALSLLFFPGMGDLERAVLTMLLTGLSSAAVGSTCGHPRIYPAYAVPVMVALAVAWGFTPEPAGPDARGWLGPSMGVLIMLYLAVLLSLARDNHRALTQAVDLRRREFKLNEELRQALTLAEQANAAKTRFLASASHDLRQPLHTLSLFSASLTTNELSPRGQAIVNHMNTALKALGEQLSGLLDLSRLDAGIIDSRSRTIALAPLLTQLHQACAPVAEAKGLRLVLACDDDLLAAHTDEAHLARIVRNLLDNALKYCDAGTVWIRAGWRGGRALVSIKDTGRGIPAEHHARVFEEFFQLNNPERDRSKGLGLGLSIVQRLSQLLGIELGLVSEPGVGTEVSLLLPAPQGALPTATEDATSTAAAMPSCHMLVIDDEADVRTAMEVLLTSLGCRVTVCACTDDAMRLAAADPPDIVLADLRLRGEQSGIKAIRKLRQQQPGLPALLISGDTAPDRLKEARAEGLVLLHKPVAVDTLLAAIQQALEADEDTPAA</sequence>
<dbReference type="CDD" id="cd00156">
    <property type="entry name" value="REC"/>
    <property type="match status" value="1"/>
</dbReference>
<dbReference type="Gene3D" id="3.30.565.10">
    <property type="entry name" value="Histidine kinase-like ATPase, C-terminal domain"/>
    <property type="match status" value="1"/>
</dbReference>
<feature type="transmembrane region" description="Helical" evidence="7">
    <location>
        <begin position="92"/>
        <end position="111"/>
    </location>
</feature>
<dbReference type="PANTHER" id="PTHR43047:SF9">
    <property type="entry name" value="HISTIDINE KINASE"/>
    <property type="match status" value="1"/>
</dbReference>
<keyword evidence="4" id="KW-0808">Transferase</keyword>
<evidence type="ECO:0000313" key="11">
    <source>
        <dbReference type="Proteomes" id="UP000269265"/>
    </source>
</evidence>
<dbReference type="Pfam" id="PF02518">
    <property type="entry name" value="HATPase_c"/>
    <property type="match status" value="1"/>
</dbReference>
<evidence type="ECO:0000256" key="4">
    <source>
        <dbReference type="ARBA" id="ARBA00022679"/>
    </source>
</evidence>
<comment type="caution">
    <text evidence="10">The sequence shown here is derived from an EMBL/GenBank/DDBJ whole genome shotgun (WGS) entry which is preliminary data.</text>
</comment>
<dbReference type="RefSeq" id="WP_125244594.1">
    <property type="nucleotide sequence ID" value="NZ_RSED01000016.1"/>
</dbReference>
<dbReference type="Proteomes" id="UP000269265">
    <property type="component" value="Unassembled WGS sequence"/>
</dbReference>
<dbReference type="SMART" id="SM00448">
    <property type="entry name" value="REC"/>
    <property type="match status" value="1"/>
</dbReference>
<dbReference type="SUPFAM" id="SSF55874">
    <property type="entry name" value="ATPase domain of HSP90 chaperone/DNA topoisomerase II/histidine kinase"/>
    <property type="match status" value="1"/>
</dbReference>
<dbReference type="Pfam" id="PF00512">
    <property type="entry name" value="HisKA"/>
    <property type="match status" value="1"/>
</dbReference>
<feature type="domain" description="Response regulatory" evidence="9">
    <location>
        <begin position="470"/>
        <end position="584"/>
    </location>
</feature>
<dbReference type="CDD" id="cd00075">
    <property type="entry name" value="HATPase"/>
    <property type="match status" value="1"/>
</dbReference>
<dbReference type="GO" id="GO:0000155">
    <property type="term" value="F:phosphorelay sensor kinase activity"/>
    <property type="evidence" value="ECO:0007669"/>
    <property type="project" value="InterPro"/>
</dbReference>
<keyword evidence="11" id="KW-1185">Reference proteome</keyword>
<feature type="transmembrane region" description="Helical" evidence="7">
    <location>
        <begin position="170"/>
        <end position="190"/>
    </location>
</feature>
<reference evidence="10 11" key="1">
    <citation type="submission" date="2018-12" db="EMBL/GenBank/DDBJ databases">
        <title>The whole draft genome of Aquabacterium sp. SJQ9.</title>
        <authorList>
            <person name="Sun L."/>
            <person name="Gao X."/>
            <person name="Chen W."/>
            <person name="Huang K."/>
        </authorList>
    </citation>
    <scope>NUCLEOTIDE SEQUENCE [LARGE SCALE GENOMIC DNA]</scope>
    <source>
        <strain evidence="10 11">SJQ9</strain>
    </source>
</reference>